<dbReference type="Gene3D" id="3.90.1430.10">
    <property type="entry name" value="Yeast translation eEF2 (G' domain)"/>
    <property type="match status" value="1"/>
</dbReference>
<dbReference type="GeneID" id="14916403"/>
<dbReference type="VEuPathDB" id="AmoebaDB:ACA1_379110"/>
<name>L8GRX2_ACACF</name>
<dbReference type="InterPro" id="IPR027417">
    <property type="entry name" value="P-loop_NTPase"/>
</dbReference>
<dbReference type="Proteomes" id="UP000011083">
    <property type="component" value="Unassembled WGS sequence"/>
</dbReference>
<dbReference type="KEGG" id="acan:ACA1_379110"/>
<evidence type="ECO:0000313" key="4">
    <source>
        <dbReference type="EMBL" id="ELR15730.1"/>
    </source>
</evidence>
<dbReference type="Gene3D" id="3.40.50.300">
    <property type="entry name" value="P-loop containing nucleotide triphosphate hydrolases"/>
    <property type="match status" value="1"/>
</dbReference>
<reference evidence="4 5" key="1">
    <citation type="journal article" date="2013" name="Genome Biol.">
        <title>Genome of Acanthamoeba castellanii highlights extensive lateral gene transfer and early evolution of tyrosine kinase signaling.</title>
        <authorList>
            <person name="Clarke M."/>
            <person name="Lohan A.J."/>
            <person name="Liu B."/>
            <person name="Lagkouvardos I."/>
            <person name="Roy S."/>
            <person name="Zafar N."/>
            <person name="Bertelli C."/>
            <person name="Schilde C."/>
            <person name="Kianianmomeni A."/>
            <person name="Burglin T.R."/>
            <person name="Frech C."/>
            <person name="Turcotte B."/>
            <person name="Kopec K.O."/>
            <person name="Synnott J.M."/>
            <person name="Choo C."/>
            <person name="Paponov I."/>
            <person name="Finkler A."/>
            <person name="Soon Heng Tan C."/>
            <person name="Hutchins A.P."/>
            <person name="Weinmeier T."/>
            <person name="Rattei T."/>
            <person name="Chu J.S."/>
            <person name="Gimenez G."/>
            <person name="Irimia M."/>
            <person name="Rigden D.J."/>
            <person name="Fitzpatrick D.A."/>
            <person name="Lorenzo-Morales J."/>
            <person name="Bateman A."/>
            <person name="Chiu C.H."/>
            <person name="Tang P."/>
            <person name="Hegemann P."/>
            <person name="Fromm H."/>
            <person name="Raoult D."/>
            <person name="Greub G."/>
            <person name="Miranda-Saavedra D."/>
            <person name="Chen N."/>
            <person name="Nash P."/>
            <person name="Ginger M.L."/>
            <person name="Horn M."/>
            <person name="Schaap P."/>
            <person name="Caler L."/>
            <person name="Loftus B."/>
        </authorList>
    </citation>
    <scope>NUCLEOTIDE SEQUENCE [LARGE SCALE GENOMIC DNA]</scope>
    <source>
        <strain evidence="4 5">Neff</strain>
    </source>
</reference>
<dbReference type="RefSeq" id="XP_004337743.1">
    <property type="nucleotide sequence ID" value="XM_004337695.1"/>
</dbReference>
<dbReference type="OrthoDB" id="364892at2759"/>
<dbReference type="EMBL" id="KB008025">
    <property type="protein sequence ID" value="ELR15730.1"/>
    <property type="molecule type" value="Genomic_DNA"/>
</dbReference>
<gene>
    <name evidence="4" type="ORF">ACA1_379110</name>
</gene>
<dbReference type="GO" id="GO:0043022">
    <property type="term" value="F:ribosome binding"/>
    <property type="evidence" value="ECO:0007669"/>
    <property type="project" value="TreeGrafter"/>
</dbReference>
<dbReference type="PANTHER" id="PTHR42908">
    <property type="entry name" value="TRANSLATION ELONGATION FACTOR-RELATED"/>
    <property type="match status" value="1"/>
</dbReference>
<protein>
    <submittedName>
        <fullName evidence="4">Translation elongation factor 2, putative</fullName>
    </submittedName>
</protein>
<dbReference type="AlphaFoldDB" id="L8GRX2"/>
<feature type="non-terminal residue" evidence="4">
    <location>
        <position position="255"/>
    </location>
</feature>
<dbReference type="GO" id="GO:0003746">
    <property type="term" value="F:translation elongation factor activity"/>
    <property type="evidence" value="ECO:0007669"/>
    <property type="project" value="UniProtKB-KW"/>
</dbReference>
<evidence type="ECO:0000256" key="3">
    <source>
        <dbReference type="ARBA" id="ARBA00022917"/>
    </source>
</evidence>
<keyword evidence="2 4" id="KW-0251">Elongation factor</keyword>
<dbReference type="GO" id="GO:0003924">
    <property type="term" value="F:GTPase activity"/>
    <property type="evidence" value="ECO:0007669"/>
    <property type="project" value="TreeGrafter"/>
</dbReference>
<dbReference type="GO" id="GO:1990904">
    <property type="term" value="C:ribonucleoprotein complex"/>
    <property type="evidence" value="ECO:0007669"/>
    <property type="project" value="TreeGrafter"/>
</dbReference>
<evidence type="ECO:0000313" key="5">
    <source>
        <dbReference type="Proteomes" id="UP000011083"/>
    </source>
</evidence>
<evidence type="ECO:0000256" key="2">
    <source>
        <dbReference type="ARBA" id="ARBA00022768"/>
    </source>
</evidence>
<keyword evidence="1" id="KW-0963">Cytoplasm</keyword>
<evidence type="ECO:0000256" key="1">
    <source>
        <dbReference type="ARBA" id="ARBA00022490"/>
    </source>
</evidence>
<organism evidence="4 5">
    <name type="scientific">Acanthamoeba castellanii (strain ATCC 30010 / Neff)</name>
    <dbReference type="NCBI Taxonomy" id="1257118"/>
    <lineage>
        <taxon>Eukaryota</taxon>
        <taxon>Amoebozoa</taxon>
        <taxon>Discosea</taxon>
        <taxon>Longamoebia</taxon>
        <taxon>Centramoebida</taxon>
        <taxon>Acanthamoebidae</taxon>
        <taxon>Acanthamoeba</taxon>
    </lineage>
</organism>
<keyword evidence="3" id="KW-0648">Protein biosynthesis</keyword>
<dbReference type="PANTHER" id="PTHR42908:SF10">
    <property type="entry name" value="EUKARYOTIC TRANSLATION ELONGATION FACTOR 2"/>
    <property type="match status" value="1"/>
</dbReference>
<dbReference type="GO" id="GO:0005829">
    <property type="term" value="C:cytosol"/>
    <property type="evidence" value="ECO:0007669"/>
    <property type="project" value="TreeGrafter"/>
</dbReference>
<keyword evidence="5" id="KW-1185">Reference proteome</keyword>
<sequence length="255" mass="28243">SLVRSQAAAPEGVRLKFIDADVAALREADGAVVVIDIVEGCYAAIVTCGELRQCLSQARSIKPVLVLTKLDRAFLELQLVNDDEEIYSSMCRCIESVNRFIIDLHRGEAWLSLTRALSPLPRAYTAVMTFATLLGQKFGVAPAILQKRLWGDNFYDADVKRRKTNISPTTGKRLDRGFCYFVLSPIRFILTACLGGPEQREALDKALLKLGIELQPEEKALQGKDLMKCVMPKFLPLGTAQHPSCPPCTAWFLLS</sequence>
<proteinExistence type="predicted"/>
<dbReference type="SUPFAM" id="SSF52540">
    <property type="entry name" value="P-loop containing nucleoside triphosphate hydrolases"/>
    <property type="match status" value="1"/>
</dbReference>
<accession>L8GRX2</accession>
<dbReference type="STRING" id="1257118.L8GRX2"/>